<dbReference type="Pfam" id="PF02771">
    <property type="entry name" value="Acyl-CoA_dh_N"/>
    <property type="match status" value="1"/>
</dbReference>
<evidence type="ECO:0000313" key="14">
    <source>
        <dbReference type="EMBL" id="TGE37181.1"/>
    </source>
</evidence>
<dbReference type="InterPro" id="IPR025878">
    <property type="entry name" value="Acyl-CoA_dh-like_C_dom"/>
</dbReference>
<dbReference type="FunFam" id="2.40.110.10:FF:000031">
    <property type="entry name" value="Acyl-CoA dehydrogenase, putative"/>
    <property type="match status" value="1"/>
</dbReference>
<evidence type="ECO:0000259" key="12">
    <source>
        <dbReference type="Pfam" id="PF02771"/>
    </source>
</evidence>
<comment type="cofactor">
    <cofactor evidence="1 9">
        <name>FAD</name>
        <dbReference type="ChEBI" id="CHEBI:57692"/>
    </cofactor>
</comment>
<dbReference type="PANTHER" id="PTHR42803">
    <property type="entry name" value="ACYL-COA DEHYDROGENASE"/>
    <property type="match status" value="1"/>
</dbReference>
<comment type="similarity">
    <text evidence="2 9">Belongs to the acyl-CoA dehydrogenase family.</text>
</comment>
<evidence type="ECO:0000256" key="3">
    <source>
        <dbReference type="ARBA" id="ARBA00022630"/>
    </source>
</evidence>
<dbReference type="InterPro" id="IPR009100">
    <property type="entry name" value="AcylCoA_DH/oxidase_NM_dom_sf"/>
</dbReference>
<gene>
    <name evidence="14" type="ORF">E4K67_14990</name>
</gene>
<evidence type="ECO:0000256" key="4">
    <source>
        <dbReference type="ARBA" id="ARBA00022827"/>
    </source>
</evidence>
<dbReference type="SUPFAM" id="SSF56645">
    <property type="entry name" value="Acyl-CoA dehydrogenase NM domain-like"/>
    <property type="match status" value="1"/>
</dbReference>
<dbReference type="InterPro" id="IPR037069">
    <property type="entry name" value="AcylCoA_DH/ox_N_sf"/>
</dbReference>
<dbReference type="Pfam" id="PF02770">
    <property type="entry name" value="Acyl-CoA_dh_M"/>
    <property type="match status" value="1"/>
</dbReference>
<dbReference type="EC" id="1.3.99.41" evidence="7"/>
<dbReference type="InterPro" id="IPR006091">
    <property type="entry name" value="Acyl-CoA_Oxase/DH_mid-dom"/>
</dbReference>
<feature type="domain" description="Acyl-CoA oxidase/dehydrogenase middle" evidence="11">
    <location>
        <begin position="171"/>
        <end position="279"/>
    </location>
</feature>
<feature type="domain" description="Acyl-CoA dehydrogenase/oxidase C-terminal" evidence="10">
    <location>
        <begin position="295"/>
        <end position="460"/>
    </location>
</feature>
<proteinExistence type="inferred from homology"/>
<evidence type="ECO:0000256" key="1">
    <source>
        <dbReference type="ARBA" id="ARBA00001974"/>
    </source>
</evidence>
<dbReference type="GO" id="GO:0050660">
    <property type="term" value="F:flavin adenine dinucleotide binding"/>
    <property type="evidence" value="ECO:0007669"/>
    <property type="project" value="InterPro"/>
</dbReference>
<comment type="caution">
    <text evidence="14">The sequence shown here is derived from an EMBL/GenBank/DDBJ whole genome shotgun (WGS) entry which is preliminary data.</text>
</comment>
<evidence type="ECO:0000259" key="10">
    <source>
        <dbReference type="Pfam" id="PF00441"/>
    </source>
</evidence>
<evidence type="ECO:0000259" key="13">
    <source>
        <dbReference type="Pfam" id="PF12806"/>
    </source>
</evidence>
<comment type="catalytic activity">
    <reaction evidence="5">
        <text>3-(methylsulfanyl)propanoyl-CoA + oxidized [electron-transfer flavoprotein] + H(+) = 3-(methylsulfanyl)acryloyl-CoA + reduced [electron-transfer flavoprotein]</text>
        <dbReference type="Rhea" id="RHEA:52612"/>
        <dbReference type="Rhea" id="RHEA-COMP:10685"/>
        <dbReference type="Rhea" id="RHEA-COMP:10686"/>
        <dbReference type="ChEBI" id="CHEBI:15378"/>
        <dbReference type="ChEBI" id="CHEBI:57692"/>
        <dbReference type="ChEBI" id="CHEBI:58307"/>
        <dbReference type="ChEBI" id="CHEBI:82815"/>
        <dbReference type="ChEBI" id="CHEBI:84994"/>
        <dbReference type="EC" id="1.3.99.41"/>
    </reaction>
    <physiologicalReaction direction="left-to-right" evidence="5">
        <dbReference type="Rhea" id="RHEA:52613"/>
    </physiologicalReaction>
</comment>
<dbReference type="InterPro" id="IPR013786">
    <property type="entry name" value="AcylCoA_DH/ox_N"/>
</dbReference>
<dbReference type="Pfam" id="PF00441">
    <property type="entry name" value="Acyl-CoA_dh_1"/>
    <property type="match status" value="1"/>
</dbReference>
<sequence length="627" mass="70167">MRIIRGVTVMGNKLCDLKDARFILYEQLNVEELCKSERYSDHSLDTFEMIINAAEKLAVNDFAPANNPGDKQGCTWDNGKVKVPDVYHKPFQKLCDGGWFCVQESYEVGGQNLPLVIDYICKQLFFAANHGLTGYYGLTHSTAKVIEVFGTEEQKKKYMLQLYAGIYSGTMCLTESQAGSDVGAVRTKARKNEDGTYSLSGGKIFITGGETDLTENIIHIVLARIEGDPEGTKGLSCFVVPKIRVNDDGSFGEDNDVTCVGIEHKMGMRGSATSVLAFGDNGNCVGELLGQERNGIVTMFNMMNEQRLLVGLQGLAQGSTAYLHALNYARERSQGLGLGKKGFDQDPIIVHSDVKTNLMWMKSYTEGVRALILYSIYCMDKMHVYEDDEEEKRKYSDILEVLTPICKAYGSDKGFDVCIKAIQVLGGYGYCSEYLVEQFARDSKITSIYEGTNGIQCLDLIGRKINMKNGAAYKAIIFQVNETIKDALEVPELASYANELSMYLDTLEEITEQIKTQNSYGELALTQSWAQTYLEIWGDLMVGWMFLWQATLASNKLDVINKIYTAKEKSAQDYLFKGNSNANFYTGKIVTAKYYLGMLLPAVIGKFESIKKNDRAFLEMEEEYFFD</sequence>
<dbReference type="InterPro" id="IPR052166">
    <property type="entry name" value="Diverse_Acyl-CoA_DH"/>
</dbReference>
<evidence type="ECO:0000256" key="6">
    <source>
        <dbReference type="ARBA" id="ARBA00058683"/>
    </source>
</evidence>
<keyword evidence="15" id="KW-1185">Reference proteome</keyword>
<accession>A0A4Z0R2A4</accession>
<dbReference type="Gene3D" id="1.20.140.10">
    <property type="entry name" value="Butyryl-CoA Dehydrogenase, subunit A, domain 3"/>
    <property type="match status" value="1"/>
</dbReference>
<dbReference type="GO" id="GO:0003995">
    <property type="term" value="F:acyl-CoA dehydrogenase activity"/>
    <property type="evidence" value="ECO:0007669"/>
    <property type="project" value="InterPro"/>
</dbReference>
<feature type="domain" description="Acyl-CoA dehydrogenase/oxidase N-terminal" evidence="12">
    <location>
        <begin position="76"/>
        <end position="165"/>
    </location>
</feature>
<dbReference type="SUPFAM" id="SSF47203">
    <property type="entry name" value="Acyl-CoA dehydrogenase C-terminal domain-like"/>
    <property type="match status" value="1"/>
</dbReference>
<evidence type="ECO:0000313" key="15">
    <source>
        <dbReference type="Proteomes" id="UP000298460"/>
    </source>
</evidence>
<dbReference type="Gene3D" id="2.40.110.10">
    <property type="entry name" value="Butyryl-CoA Dehydrogenase, subunit A, domain 2"/>
    <property type="match status" value="1"/>
</dbReference>
<dbReference type="PROSITE" id="PS00072">
    <property type="entry name" value="ACYL_COA_DH_1"/>
    <property type="match status" value="1"/>
</dbReference>
<evidence type="ECO:0000256" key="5">
    <source>
        <dbReference type="ARBA" id="ARBA00051388"/>
    </source>
</evidence>
<dbReference type="InterPro" id="IPR006089">
    <property type="entry name" value="Acyl-CoA_DH_CS"/>
</dbReference>
<dbReference type="InterPro" id="IPR046373">
    <property type="entry name" value="Acyl-CoA_Oxase/DH_mid-dom_sf"/>
</dbReference>
<evidence type="ECO:0000256" key="9">
    <source>
        <dbReference type="RuleBase" id="RU362125"/>
    </source>
</evidence>
<dbReference type="PANTHER" id="PTHR42803:SF3">
    <property type="entry name" value="ACYL-COA DEHYDROGENASE-RELATED"/>
    <property type="match status" value="1"/>
</dbReference>
<feature type="domain" description="Acetyl-CoA dehydrogenase-like C-terminal" evidence="13">
    <location>
        <begin position="479"/>
        <end position="620"/>
    </location>
</feature>
<evidence type="ECO:0000259" key="11">
    <source>
        <dbReference type="Pfam" id="PF02770"/>
    </source>
</evidence>
<dbReference type="Pfam" id="PF12806">
    <property type="entry name" value="Acyl-CoA_dh_C"/>
    <property type="match status" value="1"/>
</dbReference>
<dbReference type="Proteomes" id="UP000298460">
    <property type="component" value="Unassembled WGS sequence"/>
</dbReference>
<organism evidence="14 15">
    <name type="scientific">Desulfosporosinus fructosivorans</name>
    <dbReference type="NCBI Taxonomy" id="2018669"/>
    <lineage>
        <taxon>Bacteria</taxon>
        <taxon>Bacillati</taxon>
        <taxon>Bacillota</taxon>
        <taxon>Clostridia</taxon>
        <taxon>Eubacteriales</taxon>
        <taxon>Desulfitobacteriaceae</taxon>
        <taxon>Desulfosporosinus</taxon>
    </lineage>
</organism>
<dbReference type="InterPro" id="IPR036250">
    <property type="entry name" value="AcylCo_DH-like_C"/>
</dbReference>
<protein>
    <recommendedName>
        <fullName evidence="8">3-methylmercaptopropionyl-CoA dehydrogenase</fullName>
        <ecNumber evidence="7">1.3.99.41</ecNumber>
    </recommendedName>
</protein>
<name>A0A4Z0R2A4_9FIRM</name>
<comment type="function">
    <text evidence="6">Involved in the assimilation of dimethylsulphoniopropionate (DMSP), an important compound in the fixation of carbon in marine phytoplankton, by mediating the conversion of 3-(methylthio)propanoyl-CoA (MMPA-CoA) to 3-(methylthio)acryloyl-CoA (MTA-CoA).</text>
</comment>
<evidence type="ECO:0000256" key="2">
    <source>
        <dbReference type="ARBA" id="ARBA00009347"/>
    </source>
</evidence>
<dbReference type="InterPro" id="IPR009075">
    <property type="entry name" value="AcylCo_DH/oxidase_C"/>
</dbReference>
<reference evidence="14 15" key="1">
    <citation type="submission" date="2019-03" db="EMBL/GenBank/DDBJ databases">
        <title>Draft Genome Sequence of Desulfosporosinus fructosivorans Strain 63.6F, Isolated from Marine Sediment in the Baltic Sea.</title>
        <authorList>
            <person name="Hausmann B."/>
            <person name="Vandieken V."/>
            <person name="Pjevac P."/>
            <person name="Schreck K."/>
            <person name="Herbold C.W."/>
            <person name="Loy A."/>
        </authorList>
    </citation>
    <scope>NUCLEOTIDE SEQUENCE [LARGE SCALE GENOMIC DNA]</scope>
    <source>
        <strain evidence="14 15">63.6F</strain>
    </source>
</reference>
<dbReference type="Gene3D" id="1.10.540.10">
    <property type="entry name" value="Acyl-CoA dehydrogenase/oxidase, N-terminal domain"/>
    <property type="match status" value="1"/>
</dbReference>
<evidence type="ECO:0000256" key="8">
    <source>
        <dbReference type="ARBA" id="ARBA00069043"/>
    </source>
</evidence>
<keyword evidence="3 9" id="KW-0285">Flavoprotein</keyword>
<dbReference type="EMBL" id="SPQQ01000005">
    <property type="protein sequence ID" value="TGE37181.1"/>
    <property type="molecule type" value="Genomic_DNA"/>
</dbReference>
<keyword evidence="4 9" id="KW-0274">FAD</keyword>
<evidence type="ECO:0000256" key="7">
    <source>
        <dbReference type="ARBA" id="ARBA00066694"/>
    </source>
</evidence>
<keyword evidence="9" id="KW-0560">Oxidoreductase</keyword>
<dbReference type="AlphaFoldDB" id="A0A4Z0R2A4"/>